<proteinExistence type="predicted"/>
<accession>A0A9W6L409</accession>
<dbReference type="SUPFAM" id="SSF53474">
    <property type="entry name" value="alpha/beta-Hydrolases"/>
    <property type="match status" value="1"/>
</dbReference>
<gene>
    <name evidence="2" type="ORF">GCM10017577_37030</name>
</gene>
<sequence>MRVSELSRRLGAGSVRAVVLVLPGGEAESRRPHLWLAEAFLWPLAGRIARRGRRHGLAVHLLRYRYRGWNGERADPVVDASWALAEVRRRYGPVPVGLVGHSLGGRVAVHVAGDARVAGVVLLGPWLEEADPVGQLKGRAVLIIHGARDRHTDPVMSYRFAVNARRVGARIARVELPRAGHVLLRQWRAWTALTTDFVDAALIGGRLDPVMLGALEAVGSGGLRVHLPRRRARVLRRHR</sequence>
<dbReference type="InterPro" id="IPR000073">
    <property type="entry name" value="AB_hydrolase_1"/>
</dbReference>
<evidence type="ECO:0000313" key="3">
    <source>
        <dbReference type="Proteomes" id="UP001143463"/>
    </source>
</evidence>
<keyword evidence="2" id="KW-0378">Hydrolase</keyword>
<reference evidence="2" key="1">
    <citation type="journal article" date="2014" name="Int. J. Syst. Evol. Microbiol.">
        <title>Complete genome sequence of Corynebacterium casei LMG S-19264T (=DSM 44701T), isolated from a smear-ripened cheese.</title>
        <authorList>
            <consortium name="US DOE Joint Genome Institute (JGI-PGF)"/>
            <person name="Walter F."/>
            <person name="Albersmeier A."/>
            <person name="Kalinowski J."/>
            <person name="Ruckert C."/>
        </authorList>
    </citation>
    <scope>NUCLEOTIDE SEQUENCE</scope>
    <source>
        <strain evidence="2">VKM Ac-1069</strain>
    </source>
</reference>
<dbReference type="AlphaFoldDB" id="A0A9W6L409"/>
<dbReference type="InterPro" id="IPR029058">
    <property type="entry name" value="AB_hydrolase_fold"/>
</dbReference>
<comment type="caution">
    <text evidence="2">The sequence shown here is derived from an EMBL/GenBank/DDBJ whole genome shotgun (WGS) entry which is preliminary data.</text>
</comment>
<protein>
    <submittedName>
        <fullName evidence="2">Alpha/beta hydrolase</fullName>
    </submittedName>
</protein>
<evidence type="ECO:0000313" key="2">
    <source>
        <dbReference type="EMBL" id="GLL12562.1"/>
    </source>
</evidence>
<dbReference type="Gene3D" id="3.40.50.1820">
    <property type="entry name" value="alpha/beta hydrolase"/>
    <property type="match status" value="1"/>
</dbReference>
<reference evidence="2" key="2">
    <citation type="submission" date="2023-01" db="EMBL/GenBank/DDBJ databases">
        <authorList>
            <person name="Sun Q."/>
            <person name="Evtushenko L."/>
        </authorList>
    </citation>
    <scope>NUCLEOTIDE SEQUENCE</scope>
    <source>
        <strain evidence="2">VKM Ac-1069</strain>
    </source>
</reference>
<feature type="domain" description="AB hydrolase-1" evidence="1">
    <location>
        <begin position="56"/>
        <end position="137"/>
    </location>
</feature>
<dbReference type="EMBL" id="BSFQ01000015">
    <property type="protein sequence ID" value="GLL12562.1"/>
    <property type="molecule type" value="Genomic_DNA"/>
</dbReference>
<dbReference type="Proteomes" id="UP001143463">
    <property type="component" value="Unassembled WGS sequence"/>
</dbReference>
<organism evidence="2 3">
    <name type="scientific">Pseudonocardia halophobica</name>
    <dbReference type="NCBI Taxonomy" id="29401"/>
    <lineage>
        <taxon>Bacteria</taxon>
        <taxon>Bacillati</taxon>
        <taxon>Actinomycetota</taxon>
        <taxon>Actinomycetes</taxon>
        <taxon>Pseudonocardiales</taxon>
        <taxon>Pseudonocardiaceae</taxon>
        <taxon>Pseudonocardia</taxon>
    </lineage>
</organism>
<keyword evidence="3" id="KW-1185">Reference proteome</keyword>
<dbReference type="GO" id="GO:0016787">
    <property type="term" value="F:hydrolase activity"/>
    <property type="evidence" value="ECO:0007669"/>
    <property type="project" value="UniProtKB-KW"/>
</dbReference>
<name>A0A9W6L409_9PSEU</name>
<dbReference type="RefSeq" id="WP_051737656.1">
    <property type="nucleotide sequence ID" value="NZ_BAAAUZ010000073.1"/>
</dbReference>
<evidence type="ECO:0000259" key="1">
    <source>
        <dbReference type="Pfam" id="PF00561"/>
    </source>
</evidence>
<dbReference type="Pfam" id="PF00561">
    <property type="entry name" value="Abhydrolase_1"/>
    <property type="match status" value="1"/>
</dbReference>